<protein>
    <recommendedName>
        <fullName evidence="5">DUF4239 domain-containing protein</fullName>
    </recommendedName>
</protein>
<feature type="transmembrane region" description="Helical" evidence="2">
    <location>
        <begin position="52"/>
        <end position="70"/>
    </location>
</feature>
<comment type="caution">
    <text evidence="3">The sequence shown here is derived from an EMBL/GenBank/DDBJ whole genome shotgun (WGS) entry which is preliminary data.</text>
</comment>
<keyword evidence="2" id="KW-0812">Transmembrane</keyword>
<keyword evidence="4" id="KW-1185">Reference proteome</keyword>
<dbReference type="Proteomes" id="UP001501746">
    <property type="component" value="Unassembled WGS sequence"/>
</dbReference>
<evidence type="ECO:0008006" key="5">
    <source>
        <dbReference type="Google" id="ProtNLM"/>
    </source>
</evidence>
<evidence type="ECO:0000313" key="4">
    <source>
        <dbReference type="Proteomes" id="UP001501746"/>
    </source>
</evidence>
<dbReference type="RefSeq" id="WP_246205278.1">
    <property type="nucleotide sequence ID" value="NZ_BAAANK010000002.1"/>
</dbReference>
<proteinExistence type="predicted"/>
<feature type="region of interest" description="Disordered" evidence="1">
    <location>
        <begin position="1"/>
        <end position="40"/>
    </location>
</feature>
<sequence length="243" mass="26206">MTESTSAAHDEPASARKARSGTDGGAAGTENPTSAAATAERRDVIKKRVVDAVAVFLLSTVAVLTAWCGFQASKWGGEMSIAFSQASSARVQATDFSSQARDARASDQSIWVQWVLATAQDDTQLATYIEERFSPEFRVAFDAWEAGGREAQGPFVLDAYVPPGTQEAAESNERADERFATALQNNQRGDNYSILTVLFALVLFLTAMSQRELQPWVVRTLLGLAIVVAVAGLVILLTYPVRI</sequence>
<gene>
    <name evidence="3" type="ORF">GCM10009750_09410</name>
</gene>
<evidence type="ECO:0000313" key="3">
    <source>
        <dbReference type="EMBL" id="GAA1827986.1"/>
    </source>
</evidence>
<reference evidence="3 4" key="1">
    <citation type="journal article" date="2019" name="Int. J. Syst. Evol. Microbiol.">
        <title>The Global Catalogue of Microorganisms (GCM) 10K type strain sequencing project: providing services to taxonomists for standard genome sequencing and annotation.</title>
        <authorList>
            <consortium name="The Broad Institute Genomics Platform"/>
            <consortium name="The Broad Institute Genome Sequencing Center for Infectious Disease"/>
            <person name="Wu L."/>
            <person name="Ma J."/>
        </authorList>
    </citation>
    <scope>NUCLEOTIDE SEQUENCE [LARGE SCALE GENOMIC DNA]</scope>
    <source>
        <strain evidence="3 4">JCM 14323</strain>
    </source>
</reference>
<organism evidence="3 4">
    <name type="scientific">Agromyces salentinus</name>
    <dbReference type="NCBI Taxonomy" id="269421"/>
    <lineage>
        <taxon>Bacteria</taxon>
        <taxon>Bacillati</taxon>
        <taxon>Actinomycetota</taxon>
        <taxon>Actinomycetes</taxon>
        <taxon>Micrococcales</taxon>
        <taxon>Microbacteriaceae</taxon>
        <taxon>Agromyces</taxon>
    </lineage>
</organism>
<dbReference type="EMBL" id="BAAANK010000002">
    <property type="protein sequence ID" value="GAA1827986.1"/>
    <property type="molecule type" value="Genomic_DNA"/>
</dbReference>
<keyword evidence="2" id="KW-1133">Transmembrane helix</keyword>
<feature type="transmembrane region" description="Helical" evidence="2">
    <location>
        <begin position="192"/>
        <end position="210"/>
    </location>
</feature>
<accession>A0ABN2ML61</accession>
<evidence type="ECO:0000256" key="2">
    <source>
        <dbReference type="SAM" id="Phobius"/>
    </source>
</evidence>
<feature type="transmembrane region" description="Helical" evidence="2">
    <location>
        <begin position="216"/>
        <end position="239"/>
    </location>
</feature>
<keyword evidence="2" id="KW-0472">Membrane</keyword>
<evidence type="ECO:0000256" key="1">
    <source>
        <dbReference type="SAM" id="MobiDB-lite"/>
    </source>
</evidence>
<name>A0ABN2ML61_9MICO</name>